<dbReference type="InterPro" id="IPR002933">
    <property type="entry name" value="Peptidase_M20"/>
</dbReference>
<evidence type="ECO:0000256" key="3">
    <source>
        <dbReference type="ARBA" id="ARBA00022801"/>
    </source>
</evidence>
<organism evidence="6 8">
    <name type="scientific">Alkalithermobacter thermoalcaliphilus JW-YL-7 = DSM 7308</name>
    <dbReference type="NCBI Taxonomy" id="1121328"/>
    <lineage>
        <taxon>Bacteria</taxon>
        <taxon>Bacillati</taxon>
        <taxon>Bacillota</taxon>
        <taxon>Clostridia</taxon>
        <taxon>Peptostreptococcales</taxon>
        <taxon>Tepidibacteraceae</taxon>
        <taxon>Alkalithermobacter</taxon>
    </lineage>
</organism>
<dbReference type="GO" id="GO:0046872">
    <property type="term" value="F:metal ion binding"/>
    <property type="evidence" value="ECO:0007669"/>
    <property type="project" value="UniProtKB-KW"/>
</dbReference>
<evidence type="ECO:0000256" key="4">
    <source>
        <dbReference type="ARBA" id="ARBA00022833"/>
    </source>
</evidence>
<dbReference type="AlphaFoldDB" id="A0A150FR84"/>
<keyword evidence="3" id="KW-0378">Hydrolase</keyword>
<dbReference type="SUPFAM" id="SSF55031">
    <property type="entry name" value="Bacterial exopeptidase dimerisation domain"/>
    <property type="match status" value="1"/>
</dbReference>
<dbReference type="PANTHER" id="PTHR43808:SF9">
    <property type="entry name" value="BLL0789 PROTEIN"/>
    <property type="match status" value="1"/>
</dbReference>
<evidence type="ECO:0000256" key="2">
    <source>
        <dbReference type="ARBA" id="ARBA00022723"/>
    </source>
</evidence>
<dbReference type="InterPro" id="IPR011650">
    <property type="entry name" value="Peptidase_M20_dimer"/>
</dbReference>
<feature type="domain" description="Peptidase M20 dimerisation" evidence="5">
    <location>
        <begin position="99"/>
        <end position="200"/>
    </location>
</feature>
<keyword evidence="7" id="KW-0645">Protease</keyword>
<accession>A0A150FR84</accession>
<dbReference type="GO" id="GO:0004180">
    <property type="term" value="F:carboxypeptidase activity"/>
    <property type="evidence" value="ECO:0007669"/>
    <property type="project" value="UniProtKB-KW"/>
</dbReference>
<dbReference type="EMBL" id="LSFY01000001">
    <property type="protein sequence ID" value="KXZ39725.1"/>
    <property type="molecule type" value="Genomic_DNA"/>
</dbReference>
<sequence length="304" mass="33049">MDTVFQDGTVQKRPFGIEDDKAFGLGIIDMKADITSIYFALKVIDILYKDDVKTIQILFNSDEEISSVYSRELIENISKDSDCVLVLEACRQNGDVVTSRKGIGKYKIRVKGKSSRAGGNLKKGANSIIELCHKLIQISNLTNYETGTTVNVGLIKGGSASNTVPAYSDAVIDVRICTLEQAQKIDENIRKIANEVYIKGTSTIVEGGIKRPPMERKEENVKLYKIAKKIGEELGMSIGEASTGGGSDANFTSALSIPTLDGLGPTGGGVHTEDEYINLNSIIPRTALLTKLIKILSENQNIKK</sequence>
<keyword evidence="9" id="KW-1185">Reference proteome</keyword>
<name>A0A150FR84_CLOPD</name>
<evidence type="ECO:0000313" key="6">
    <source>
        <dbReference type="EMBL" id="KXZ39725.1"/>
    </source>
</evidence>
<dbReference type="OrthoDB" id="9783294at2"/>
<evidence type="ECO:0000313" key="7">
    <source>
        <dbReference type="EMBL" id="SHK63251.1"/>
    </source>
</evidence>
<dbReference type="PATRIC" id="fig|1121328.3.peg.806"/>
<dbReference type="PANTHER" id="PTHR43808">
    <property type="entry name" value="ACETYLORNITHINE DEACETYLASE"/>
    <property type="match status" value="1"/>
</dbReference>
<dbReference type="Proteomes" id="UP000323392">
    <property type="component" value="Unassembled WGS sequence"/>
</dbReference>
<dbReference type="Gene3D" id="3.40.630.10">
    <property type="entry name" value="Zn peptidases"/>
    <property type="match status" value="1"/>
</dbReference>
<evidence type="ECO:0000313" key="8">
    <source>
        <dbReference type="Proteomes" id="UP000092605"/>
    </source>
</evidence>
<dbReference type="Gene3D" id="3.30.70.360">
    <property type="match status" value="1"/>
</dbReference>
<reference evidence="6 8" key="1">
    <citation type="submission" date="2016-02" db="EMBL/GenBank/DDBJ databases">
        <title>Draft genome sequence for Clostridium paradoxum JW-YL-7.</title>
        <authorList>
            <person name="Utturkar S.M."/>
            <person name="Lancaster A."/>
            <person name="Poole F.L."/>
            <person name="Adams M.W."/>
            <person name="Brown S.D."/>
        </authorList>
    </citation>
    <scope>NUCLEOTIDE SEQUENCE [LARGE SCALE GENOMIC DNA]</scope>
    <source>
        <strain evidence="6 8">JW-YL-7</strain>
    </source>
</reference>
<keyword evidence="7" id="KW-0121">Carboxypeptidase</keyword>
<dbReference type="InterPro" id="IPR036264">
    <property type="entry name" value="Bact_exopeptidase_dim_dom"/>
</dbReference>
<dbReference type="PROSITE" id="PS00759">
    <property type="entry name" value="ARGE_DAPE_CPG2_2"/>
    <property type="match status" value="1"/>
</dbReference>
<dbReference type="Proteomes" id="UP000092605">
    <property type="component" value="Unassembled WGS sequence"/>
</dbReference>
<evidence type="ECO:0000313" key="9">
    <source>
        <dbReference type="Proteomes" id="UP000323392"/>
    </source>
</evidence>
<gene>
    <name evidence="6" type="ORF">JWYL7_0800</name>
    <name evidence="7" type="ORF">SAMN05661008_00597</name>
</gene>
<dbReference type="EMBL" id="FRBG01000003">
    <property type="protein sequence ID" value="SHK63251.1"/>
    <property type="molecule type" value="Genomic_DNA"/>
</dbReference>
<comment type="cofactor">
    <cofactor evidence="1">
        <name>Zn(2+)</name>
        <dbReference type="ChEBI" id="CHEBI:29105"/>
    </cofactor>
</comment>
<dbReference type="STRING" id="1121328.JWYL7_0800"/>
<evidence type="ECO:0000259" key="5">
    <source>
        <dbReference type="Pfam" id="PF07687"/>
    </source>
</evidence>
<proteinExistence type="predicted"/>
<dbReference type="SUPFAM" id="SSF53187">
    <property type="entry name" value="Zn-dependent exopeptidases"/>
    <property type="match status" value="1"/>
</dbReference>
<dbReference type="Pfam" id="PF07687">
    <property type="entry name" value="M20_dimer"/>
    <property type="match status" value="1"/>
</dbReference>
<keyword evidence="4" id="KW-0862">Zinc</keyword>
<dbReference type="CDD" id="cd03885">
    <property type="entry name" value="M20_CPDG2"/>
    <property type="match status" value="1"/>
</dbReference>
<comment type="caution">
    <text evidence="6">The sequence shown here is derived from an EMBL/GenBank/DDBJ whole genome shotgun (WGS) entry which is preliminary data.</text>
</comment>
<evidence type="ECO:0000256" key="1">
    <source>
        <dbReference type="ARBA" id="ARBA00001947"/>
    </source>
</evidence>
<protein>
    <submittedName>
        <fullName evidence="7">Glutamate carboxypeptidase</fullName>
    </submittedName>
    <submittedName>
        <fullName evidence="6">Peptidase M20</fullName>
    </submittedName>
</protein>
<keyword evidence="2" id="KW-0479">Metal-binding</keyword>
<dbReference type="Pfam" id="PF01546">
    <property type="entry name" value="Peptidase_M20"/>
    <property type="match status" value="1"/>
</dbReference>
<dbReference type="InterPro" id="IPR001261">
    <property type="entry name" value="ArgE/DapE_CS"/>
</dbReference>
<reference evidence="7 9" key="2">
    <citation type="submission" date="2016-11" db="EMBL/GenBank/DDBJ databases">
        <authorList>
            <person name="Varghese N."/>
            <person name="Submissions S."/>
        </authorList>
    </citation>
    <scope>NUCLEOTIDE SEQUENCE [LARGE SCALE GENOMIC DNA]</scope>
    <source>
        <strain evidence="7 9">DSM 7308</strain>
    </source>
</reference>
<dbReference type="InterPro" id="IPR050072">
    <property type="entry name" value="Peptidase_M20A"/>
</dbReference>